<proteinExistence type="predicted"/>
<accession>A0ABQ0JXJ0</accession>
<comment type="caution">
    <text evidence="1">The sequence shown here is derived from an EMBL/GenBank/DDBJ whole genome shotgun (WGS) entry which is preliminary data.</text>
</comment>
<gene>
    <name evidence="1" type="ORF">BROSI_A1908</name>
</gene>
<keyword evidence="2" id="KW-1185">Reference proteome</keyword>
<protein>
    <submittedName>
        <fullName evidence="1">Uncharacterized protein</fullName>
    </submittedName>
</protein>
<evidence type="ECO:0000313" key="2">
    <source>
        <dbReference type="Proteomes" id="UP000032309"/>
    </source>
</evidence>
<organism evidence="1 2">
    <name type="scientific">Candidatus Brocadia sinica JPN1</name>
    <dbReference type="NCBI Taxonomy" id="1197129"/>
    <lineage>
        <taxon>Bacteria</taxon>
        <taxon>Pseudomonadati</taxon>
        <taxon>Planctomycetota</taxon>
        <taxon>Candidatus Brocadiia</taxon>
        <taxon>Candidatus Brocadiales</taxon>
        <taxon>Candidatus Brocadiaceae</taxon>
        <taxon>Candidatus Brocadia</taxon>
    </lineage>
</organism>
<name>A0ABQ0JXJ0_9BACT</name>
<evidence type="ECO:0000313" key="1">
    <source>
        <dbReference type="EMBL" id="GAN33388.1"/>
    </source>
</evidence>
<dbReference type="EMBL" id="BAFN01000001">
    <property type="protein sequence ID" value="GAN33388.1"/>
    <property type="molecule type" value="Genomic_DNA"/>
</dbReference>
<dbReference type="Proteomes" id="UP000032309">
    <property type="component" value="Unassembled WGS sequence"/>
</dbReference>
<reference evidence="2" key="1">
    <citation type="journal article" date="2015" name="Genome Announc.">
        <title>Draft Genome Sequence of an Anaerobic Ammonium-Oxidizing Bacterium, "Candidatus Brocadia sinica".</title>
        <authorList>
            <person name="Oshiki M."/>
            <person name="Shinyako-Hata K."/>
            <person name="Satoh H."/>
            <person name="Okabe S."/>
        </authorList>
    </citation>
    <scope>NUCLEOTIDE SEQUENCE [LARGE SCALE GENOMIC DNA]</scope>
    <source>
        <strain evidence="2">JPN1</strain>
    </source>
</reference>
<sequence length="35" mass="3790">MSGTSTGTKYSTKKATIGNEKLCLLLTFIEIIRVA</sequence>